<dbReference type="AlphaFoldDB" id="A0A973WNN3"/>
<reference evidence="3" key="1">
    <citation type="submission" date="2020-06" db="EMBL/GenBank/DDBJ databases">
        <title>Whole Genome Sequence of Bradyrhizobium sp. Strain 66S1MB.</title>
        <authorList>
            <person name="Bromfield E."/>
            <person name="Cloutier S."/>
        </authorList>
    </citation>
    <scope>NUCLEOTIDE SEQUENCE</scope>
    <source>
        <strain evidence="3">66S1MB</strain>
    </source>
</reference>
<feature type="domain" description="Potassium channel" evidence="2">
    <location>
        <begin position="59"/>
        <end position="129"/>
    </location>
</feature>
<feature type="transmembrane region" description="Helical" evidence="1">
    <location>
        <begin position="81"/>
        <end position="99"/>
    </location>
</feature>
<gene>
    <name evidence="3" type="ORF">HU230_11555</name>
</gene>
<keyword evidence="1" id="KW-0812">Transmembrane</keyword>
<comment type="caution">
    <text evidence="3">The sequence shown here is derived from an EMBL/GenBank/DDBJ whole genome shotgun (WGS) entry which is preliminary data.</text>
</comment>
<accession>A0A973WNN3</accession>
<feature type="transmembrane region" description="Helical" evidence="1">
    <location>
        <begin position="6"/>
        <end position="27"/>
    </location>
</feature>
<feature type="transmembrane region" description="Helical" evidence="1">
    <location>
        <begin position="48"/>
        <end position="69"/>
    </location>
</feature>
<dbReference type="SUPFAM" id="SSF81324">
    <property type="entry name" value="Voltage-gated potassium channels"/>
    <property type="match status" value="1"/>
</dbReference>
<feature type="transmembrane region" description="Helical" evidence="1">
    <location>
        <begin position="111"/>
        <end position="133"/>
    </location>
</feature>
<dbReference type="Gene3D" id="1.10.287.70">
    <property type="match status" value="1"/>
</dbReference>
<dbReference type="RefSeq" id="WP_176530205.1">
    <property type="nucleotide sequence ID" value="NZ_CP088022.1"/>
</dbReference>
<dbReference type="InterPro" id="IPR013099">
    <property type="entry name" value="K_chnl_dom"/>
</dbReference>
<organism evidence="3">
    <name type="scientific">Bradyrhizobium quebecense</name>
    <dbReference type="NCBI Taxonomy" id="2748629"/>
    <lineage>
        <taxon>Bacteria</taxon>
        <taxon>Pseudomonadati</taxon>
        <taxon>Pseudomonadota</taxon>
        <taxon>Alphaproteobacteria</taxon>
        <taxon>Hyphomicrobiales</taxon>
        <taxon>Nitrobacteraceae</taxon>
        <taxon>Bradyrhizobium</taxon>
    </lineage>
</organism>
<dbReference type="Pfam" id="PF07885">
    <property type="entry name" value="Ion_trans_2"/>
    <property type="match status" value="1"/>
</dbReference>
<keyword evidence="1" id="KW-1133">Transmembrane helix</keyword>
<evidence type="ECO:0000259" key="2">
    <source>
        <dbReference type="Pfam" id="PF07885"/>
    </source>
</evidence>
<sequence length="151" mass="16635">MFLTVLFAACLVVITVAIHAIGLDTLLRCMMRSHALAASGFRRVTSAVIALACWLVLIHLAEISVWGLFYFWQGCLPDLGSAFYFSAGAYTTIGSGLALPAHWRMFAPLEALSAALMFGLSTGLFFAVVSRWIRNWTDWQNALTSDLQQNK</sequence>
<keyword evidence="1" id="KW-0472">Membrane</keyword>
<protein>
    <recommendedName>
        <fullName evidence="2">Potassium channel domain-containing protein</fullName>
    </recommendedName>
</protein>
<evidence type="ECO:0000313" key="3">
    <source>
        <dbReference type="EMBL" id="NVL06350.1"/>
    </source>
</evidence>
<evidence type="ECO:0000256" key="1">
    <source>
        <dbReference type="SAM" id="Phobius"/>
    </source>
</evidence>
<name>A0A973WNN3_9BRAD</name>
<dbReference type="EMBL" id="JABWSX010000001">
    <property type="protein sequence ID" value="NVL06350.1"/>
    <property type="molecule type" value="Genomic_DNA"/>
</dbReference>
<proteinExistence type="predicted"/>